<dbReference type="AlphaFoldDB" id="A0A4S2MM65"/>
<evidence type="ECO:0000256" key="3">
    <source>
        <dbReference type="ARBA" id="ARBA00011245"/>
    </source>
</evidence>
<keyword evidence="4" id="KW-0479">Metal-binding</keyword>
<dbReference type="PANTHER" id="PTHR14464">
    <property type="entry name" value="EXONUCLEASE V"/>
    <property type="match status" value="1"/>
</dbReference>
<sequence>MRALTLWSRLRSCRLRSCRRLFLHTHPVCCLRTFHETTRGSSPITRLEAVRDPEEDAVEPAIPGVEDHRSPYERFRSKKGALTVTDLVSNLWCEQQLEYTLIRGFKRRTPAMKAGSSVHRVLEEQVHTIVPVEVKTKEDRWGLKLFNMCQGLWCLETEGLTRELPVFGFIDDVLVRGIIDEVVYKDPAGKTEDSKTSNDEGSYKTLRRNSKAYINQQPEEYNVPQAGSRVAYISDVKSRARRSLPTASQAKATALQLMSYHRLLDQMRAGETDFPRLLDHYKLNGDAPLSDSLIADLCRVSEDVSVDTVLEHNSLTGMWELMRKYLATSIDSIGGNMGISYRDQADGKIFAYQTIPYNGERLDAHLGSVMSWWRGQRSTVGVEIEEAWKCASCEFADDCSWRLGKLSELKKKRQVPVYYPFARKA</sequence>
<keyword evidence="6" id="KW-0269">Exonuclease</keyword>
<dbReference type="Pfam" id="PF09810">
    <property type="entry name" value="Exo5"/>
    <property type="match status" value="1"/>
</dbReference>
<evidence type="ECO:0000256" key="2">
    <source>
        <dbReference type="ARBA" id="ARBA00009797"/>
    </source>
</evidence>
<dbReference type="Proteomes" id="UP000298138">
    <property type="component" value="Unassembled WGS sequence"/>
</dbReference>
<dbReference type="InParanoid" id="A0A4S2MM65"/>
<evidence type="ECO:0000256" key="1">
    <source>
        <dbReference type="ARBA" id="ARBA00001966"/>
    </source>
</evidence>
<evidence type="ECO:0000313" key="7">
    <source>
        <dbReference type="EMBL" id="TGZ78160.1"/>
    </source>
</evidence>
<keyword evidence="8" id="KW-1185">Reference proteome</keyword>
<dbReference type="EMBL" id="ML220145">
    <property type="protein sequence ID" value="TGZ78160.1"/>
    <property type="molecule type" value="Genomic_DNA"/>
</dbReference>
<evidence type="ECO:0008006" key="9">
    <source>
        <dbReference type="Google" id="ProtNLM"/>
    </source>
</evidence>
<comment type="similarity">
    <text evidence="2">Belongs to the EXO5 family.</text>
</comment>
<dbReference type="GO" id="GO:0045145">
    <property type="term" value="F:single-stranded DNA 5'-3' DNA exonuclease activity"/>
    <property type="evidence" value="ECO:0007669"/>
    <property type="project" value="InterPro"/>
</dbReference>
<keyword evidence="4" id="KW-0408">Iron</keyword>
<name>A0A4S2MM65_9PEZI</name>
<proteinExistence type="inferred from homology"/>
<gene>
    <name evidence="7" type="ORF">EX30DRAFT_343542</name>
</gene>
<keyword evidence="5" id="KW-0540">Nuclease</keyword>
<reference evidence="7 8" key="1">
    <citation type="submission" date="2019-04" db="EMBL/GenBank/DDBJ databases">
        <title>Comparative genomics and transcriptomics to analyze fruiting body development in filamentous ascomycetes.</title>
        <authorList>
            <consortium name="DOE Joint Genome Institute"/>
            <person name="Lutkenhaus R."/>
            <person name="Traeger S."/>
            <person name="Breuer J."/>
            <person name="Kuo A."/>
            <person name="Lipzen A."/>
            <person name="Pangilinan J."/>
            <person name="Dilworth D."/>
            <person name="Sandor L."/>
            <person name="Poggeler S."/>
            <person name="Barry K."/>
            <person name="Grigoriev I.V."/>
            <person name="Nowrousian M."/>
        </authorList>
    </citation>
    <scope>NUCLEOTIDE SEQUENCE [LARGE SCALE GENOMIC DNA]</scope>
    <source>
        <strain evidence="7 8">CBS 389.68</strain>
    </source>
</reference>
<protein>
    <recommendedName>
        <fullName evidence="9">Exonuclease V</fullName>
    </recommendedName>
</protein>
<keyword evidence="6" id="KW-0378">Hydrolase</keyword>
<accession>A0A4S2MM65</accession>
<comment type="subunit">
    <text evidence="3">Monomer.</text>
</comment>
<organism evidence="7 8">
    <name type="scientific">Ascodesmis nigricans</name>
    <dbReference type="NCBI Taxonomy" id="341454"/>
    <lineage>
        <taxon>Eukaryota</taxon>
        <taxon>Fungi</taxon>
        <taxon>Dikarya</taxon>
        <taxon>Ascomycota</taxon>
        <taxon>Pezizomycotina</taxon>
        <taxon>Pezizomycetes</taxon>
        <taxon>Pezizales</taxon>
        <taxon>Ascodesmidaceae</taxon>
        <taxon>Ascodesmis</taxon>
    </lineage>
</organism>
<dbReference type="GO" id="GO:0036297">
    <property type="term" value="P:interstrand cross-link repair"/>
    <property type="evidence" value="ECO:0007669"/>
    <property type="project" value="TreeGrafter"/>
</dbReference>
<keyword evidence="4" id="KW-0004">4Fe-4S</keyword>
<evidence type="ECO:0000256" key="6">
    <source>
        <dbReference type="ARBA" id="ARBA00022839"/>
    </source>
</evidence>
<dbReference type="GO" id="GO:0005634">
    <property type="term" value="C:nucleus"/>
    <property type="evidence" value="ECO:0007669"/>
    <property type="project" value="TreeGrafter"/>
</dbReference>
<comment type="cofactor">
    <cofactor evidence="1">
        <name>[4Fe-4S] cluster</name>
        <dbReference type="ChEBI" id="CHEBI:49883"/>
    </cofactor>
</comment>
<dbReference type="GO" id="GO:0005739">
    <property type="term" value="C:mitochondrion"/>
    <property type="evidence" value="ECO:0007669"/>
    <property type="project" value="TreeGrafter"/>
</dbReference>
<dbReference type="InterPro" id="IPR019190">
    <property type="entry name" value="EXOV"/>
</dbReference>
<dbReference type="GO" id="GO:0051539">
    <property type="term" value="F:4 iron, 4 sulfur cluster binding"/>
    <property type="evidence" value="ECO:0007669"/>
    <property type="project" value="UniProtKB-KW"/>
</dbReference>
<keyword evidence="4" id="KW-0411">Iron-sulfur</keyword>
<dbReference type="PANTHER" id="PTHR14464:SF4">
    <property type="entry name" value="EXONUCLEASE V"/>
    <property type="match status" value="1"/>
</dbReference>
<evidence type="ECO:0000256" key="4">
    <source>
        <dbReference type="ARBA" id="ARBA00022485"/>
    </source>
</evidence>
<evidence type="ECO:0000256" key="5">
    <source>
        <dbReference type="ARBA" id="ARBA00022722"/>
    </source>
</evidence>
<evidence type="ECO:0000313" key="8">
    <source>
        <dbReference type="Proteomes" id="UP000298138"/>
    </source>
</evidence>
<dbReference type="OrthoDB" id="354769at2759"/>